<keyword evidence="2" id="KW-1185">Reference proteome</keyword>
<protein>
    <submittedName>
        <fullName evidence="1">Uncharacterized protein</fullName>
    </submittedName>
</protein>
<comment type="caution">
    <text evidence="1">The sequence shown here is derived from an EMBL/GenBank/DDBJ whole genome shotgun (WGS) entry which is preliminary data.</text>
</comment>
<dbReference type="AlphaFoldDB" id="A0A934PMV1"/>
<sequence>MDYFKNKLIISVFLIFTLLGCSTDDQPKEELEIKVTHFETSYHEVKIEWQLTKPKTIIIDDLELYRAEKNTESDFYQEVKIANLPSNEVSFIDFDVPYKKEVIYTVKINYRDESNGKLNVIRGELKSEPQSFKRDIVIFDQIPFQVEQDQLQQDVFHILFRYGSGSLQKYNSNLNTITKTKRFEAATLLNTKFQILDHNTIFLADAKGIIRNIDTESYQINNTYQVTIEDNLKAFAVAGSRIYYLDNDVWCFYNRSTGYSVNSGIIKNADYITYLGENKLLFFYTQNGNSLDIWSYTPENCPDQKNCNGTHYNSNWENFTNNAVDPNIISWNKDKTKLITSIKGGVFNFKTLKQEQRLFDSTGKHYFQCVFDDDDNIYATVQGEKSIHKFNSNYDLIEVIPTKLYPLFPLLSKEGLKVIGAYNPISYWNYEYGYGFNFNGSCGIEILK</sequence>
<dbReference type="Proteomes" id="UP000609172">
    <property type="component" value="Unassembled WGS sequence"/>
</dbReference>
<organism evidence="1 2">
    <name type="scientific">Flavobacterium agrisoli</name>
    <dbReference type="NCBI Taxonomy" id="2793066"/>
    <lineage>
        <taxon>Bacteria</taxon>
        <taxon>Pseudomonadati</taxon>
        <taxon>Bacteroidota</taxon>
        <taxon>Flavobacteriia</taxon>
        <taxon>Flavobacteriales</taxon>
        <taxon>Flavobacteriaceae</taxon>
        <taxon>Flavobacterium</taxon>
    </lineage>
</organism>
<dbReference type="SUPFAM" id="SSF50969">
    <property type="entry name" value="YVTN repeat-like/Quinoprotein amine dehydrogenase"/>
    <property type="match status" value="1"/>
</dbReference>
<evidence type="ECO:0000313" key="2">
    <source>
        <dbReference type="Proteomes" id="UP000609172"/>
    </source>
</evidence>
<gene>
    <name evidence="1" type="ORF">I5M07_14920</name>
</gene>
<dbReference type="InterPro" id="IPR011044">
    <property type="entry name" value="Quino_amine_DH_bsu"/>
</dbReference>
<accession>A0A934PMV1</accession>
<reference evidence="1" key="1">
    <citation type="submission" date="2020-12" db="EMBL/GenBank/DDBJ databases">
        <title>Bacterial novel species Flavobacterium sp. SE-1-e isolated from soil.</title>
        <authorList>
            <person name="Jung H.-Y."/>
        </authorList>
    </citation>
    <scope>NUCLEOTIDE SEQUENCE</scope>
    <source>
        <strain evidence="1">SE-1-e</strain>
    </source>
</reference>
<evidence type="ECO:0000313" key="1">
    <source>
        <dbReference type="EMBL" id="MBK0371126.1"/>
    </source>
</evidence>
<dbReference type="PROSITE" id="PS51257">
    <property type="entry name" value="PROKAR_LIPOPROTEIN"/>
    <property type="match status" value="1"/>
</dbReference>
<proteinExistence type="predicted"/>
<dbReference type="RefSeq" id="WP_200107244.1">
    <property type="nucleotide sequence ID" value="NZ_JAEHFV010000008.1"/>
</dbReference>
<name>A0A934PMV1_9FLAO</name>
<dbReference type="EMBL" id="JAEHFV010000008">
    <property type="protein sequence ID" value="MBK0371126.1"/>
    <property type="molecule type" value="Genomic_DNA"/>
</dbReference>